<feature type="signal peptide" evidence="2">
    <location>
        <begin position="1"/>
        <end position="26"/>
    </location>
</feature>
<evidence type="ECO:0000256" key="1">
    <source>
        <dbReference type="ARBA" id="ARBA00022729"/>
    </source>
</evidence>
<keyword evidence="5" id="KW-1185">Reference proteome</keyword>
<proteinExistence type="predicted"/>
<dbReference type="PROSITE" id="PS51257">
    <property type="entry name" value="PROKAR_LIPOPROTEIN"/>
    <property type="match status" value="1"/>
</dbReference>
<dbReference type="HOGENOM" id="CLU_543662_0_0_0"/>
<evidence type="ECO:0000313" key="4">
    <source>
        <dbReference type="EMBL" id="GAK54655.1"/>
    </source>
</evidence>
<reference evidence="4" key="1">
    <citation type="journal article" date="2015" name="PeerJ">
        <title>First genomic representation of candidate bacterial phylum KSB3 points to enhanced environmental sensing as a trigger of wastewater bulking.</title>
        <authorList>
            <person name="Sekiguchi Y."/>
            <person name="Ohashi A."/>
            <person name="Parks D.H."/>
            <person name="Yamauchi T."/>
            <person name="Tyson G.W."/>
            <person name="Hugenholtz P."/>
        </authorList>
    </citation>
    <scope>NUCLEOTIDE SEQUENCE [LARGE SCALE GENOMIC DNA]</scope>
</reference>
<keyword evidence="1 2" id="KW-0732">Signal</keyword>
<organism evidence="4">
    <name type="scientific">Candidatus Moduliflexus flocculans</name>
    <dbReference type="NCBI Taxonomy" id="1499966"/>
    <lineage>
        <taxon>Bacteria</taxon>
        <taxon>Candidatus Moduliflexota</taxon>
        <taxon>Candidatus Moduliflexia</taxon>
        <taxon>Candidatus Moduliflexales</taxon>
        <taxon>Candidatus Moduliflexaceae</taxon>
    </lineage>
</organism>
<gene>
    <name evidence="4" type="ORF">U14_05942</name>
</gene>
<evidence type="ECO:0000256" key="2">
    <source>
        <dbReference type="SAM" id="SignalP"/>
    </source>
</evidence>
<feature type="domain" description="Polysaccharide export protein N-terminal" evidence="3">
    <location>
        <begin position="33"/>
        <end position="109"/>
    </location>
</feature>
<dbReference type="AlphaFoldDB" id="A0A081BTC4"/>
<dbReference type="Proteomes" id="UP000030700">
    <property type="component" value="Unassembled WGS sequence"/>
</dbReference>
<name>A0A081BTC4_9BACT</name>
<protein>
    <recommendedName>
        <fullName evidence="3">Polysaccharide export protein N-terminal domain-containing protein</fullName>
    </recommendedName>
</protein>
<dbReference type="GO" id="GO:0015159">
    <property type="term" value="F:polysaccharide transmembrane transporter activity"/>
    <property type="evidence" value="ECO:0007669"/>
    <property type="project" value="InterPro"/>
</dbReference>
<dbReference type="InterPro" id="IPR003715">
    <property type="entry name" value="Poly_export_N"/>
</dbReference>
<sequence length="501" mass="54746">MRVQRQLCLLTLFASCLFCLPHSVSAQSVTTRPAREYVISVGDALDILVWGFPEFSLKSAEVRSDGKITLPMLGDVQAAQLTTTMLKARLVSRELIGKYVTNPNITITVVRSSGQIAFAINGQARMVPRGATIKQVLELYIPTLPSDATSNLSAIKVLGADGEFVVDWNALSAGKAPGMDFPLEWGDQIIIASAEATGLPTFPTGTSVEAPQTITFTREELVNQLKDAPQEIIEMLLSLASPTEDGRYLLARADLSEEQLQQIGEERLARLFPPTPSAFTVFTDLLLLGIAVDLTAPNGVVAYLAHPVSGKNDIPKIGRFVEKALIEEGSMPEEDIILQEIDDVTRSVIVKKGEELQKIEMAVSPSQLRLSGIRKEQARRTISFSNLPKTPTKKPIKWSFQQGDTLPDGAKIVQVTDDWVLLQREAAFELLLLRDSYQRAAVAQAVQTTFSSPSEKESGEMKASLPIQNGNLPPEMLNALPKPLHALNTFSNVFFATPIIQ</sequence>
<feature type="chain" id="PRO_5001755303" description="Polysaccharide export protein N-terminal domain-containing protein" evidence="2">
    <location>
        <begin position="27"/>
        <end position="501"/>
    </location>
</feature>
<dbReference type="PANTHER" id="PTHR33619:SF3">
    <property type="entry name" value="POLYSACCHARIDE EXPORT PROTEIN GFCE-RELATED"/>
    <property type="match status" value="1"/>
</dbReference>
<evidence type="ECO:0000313" key="5">
    <source>
        <dbReference type="Proteomes" id="UP000030700"/>
    </source>
</evidence>
<dbReference type="STRING" id="1499966.U14_05942"/>
<dbReference type="EMBL" id="DF820462">
    <property type="protein sequence ID" value="GAK54655.1"/>
    <property type="molecule type" value="Genomic_DNA"/>
</dbReference>
<evidence type="ECO:0000259" key="3">
    <source>
        <dbReference type="Pfam" id="PF02563"/>
    </source>
</evidence>
<dbReference type="Pfam" id="PF02563">
    <property type="entry name" value="Poly_export"/>
    <property type="match status" value="1"/>
</dbReference>
<dbReference type="Gene3D" id="3.30.1950.10">
    <property type="entry name" value="wza like domain"/>
    <property type="match status" value="1"/>
</dbReference>
<dbReference type="InterPro" id="IPR049712">
    <property type="entry name" value="Poly_export"/>
</dbReference>
<accession>A0A081BTC4</accession>
<dbReference type="PANTHER" id="PTHR33619">
    <property type="entry name" value="POLYSACCHARIDE EXPORT PROTEIN GFCE-RELATED"/>
    <property type="match status" value="1"/>
</dbReference>